<evidence type="ECO:0000313" key="3">
    <source>
        <dbReference type="Proteomes" id="UP000184048"/>
    </source>
</evidence>
<dbReference type="InterPro" id="IPR025238">
    <property type="entry name" value="DUF4184"/>
</dbReference>
<keyword evidence="1" id="KW-1133">Transmembrane helix</keyword>
<feature type="transmembrane region" description="Helical" evidence="1">
    <location>
        <begin position="188"/>
        <end position="208"/>
    </location>
</feature>
<dbReference type="RefSeq" id="WP_072837303.1">
    <property type="nucleotide sequence ID" value="NZ_FQUU01000042.1"/>
</dbReference>
<dbReference type="Pfam" id="PF13803">
    <property type="entry name" value="DUF4184"/>
    <property type="match status" value="1"/>
</dbReference>
<proteinExistence type="predicted"/>
<protein>
    <recommendedName>
        <fullName evidence="4">DUF4184 family protein</fullName>
    </recommendedName>
</protein>
<name>A0A1M5GQM0_9BACT</name>
<feature type="transmembrane region" description="Helical" evidence="1">
    <location>
        <begin position="156"/>
        <end position="176"/>
    </location>
</feature>
<keyword evidence="1" id="KW-0812">Transmembrane</keyword>
<dbReference type="Proteomes" id="UP000184048">
    <property type="component" value="Unassembled WGS sequence"/>
</dbReference>
<dbReference type="EMBL" id="FQUU01000042">
    <property type="protein sequence ID" value="SHG06039.1"/>
    <property type="molecule type" value="Genomic_DNA"/>
</dbReference>
<evidence type="ECO:0000313" key="2">
    <source>
        <dbReference type="EMBL" id="SHG06039.1"/>
    </source>
</evidence>
<reference evidence="2 3" key="1">
    <citation type="submission" date="2016-11" db="EMBL/GenBank/DDBJ databases">
        <authorList>
            <person name="Jaros S."/>
            <person name="Januszkiewicz K."/>
            <person name="Wedrychowicz H."/>
        </authorList>
    </citation>
    <scope>NUCLEOTIDE SEQUENCE [LARGE SCALE GENOMIC DNA]</scope>
    <source>
        <strain evidence="2 3">DSM 18119</strain>
    </source>
</reference>
<accession>A0A1M5GQM0</accession>
<evidence type="ECO:0008006" key="4">
    <source>
        <dbReference type="Google" id="ProtNLM"/>
    </source>
</evidence>
<dbReference type="OrthoDB" id="8481923at2"/>
<sequence>MPFTFSHPAIILPLTTTKRLRLSATGLIVGSMTPDFEYFIRMKVQSDYSHTLAGLFWFDLPLGLILCFIYHGIVRNCFIDNAPAFIQKRLDKFKSFNWIKYFSLNWFIVCISVIIGAFSHLLWDSFTHETGYFVERSSLLKESVHLNGLAVPIYKVIQHLSSLIGGLITVTAFLTIERTTTMTSDNISKYWLSIVLIILTIVLLRLFFGLQLNQYGNLIVTIISAGLAALILTPLILKRENKYS</sequence>
<feature type="transmembrane region" description="Helical" evidence="1">
    <location>
        <begin position="98"/>
        <end position="123"/>
    </location>
</feature>
<dbReference type="AlphaFoldDB" id="A0A1M5GQM0"/>
<keyword evidence="3" id="KW-1185">Reference proteome</keyword>
<gene>
    <name evidence="2" type="ORF">SAMN02745131_04206</name>
</gene>
<evidence type="ECO:0000256" key="1">
    <source>
        <dbReference type="SAM" id="Phobius"/>
    </source>
</evidence>
<organism evidence="2 3">
    <name type="scientific">Flavisolibacter ginsengisoli DSM 18119</name>
    <dbReference type="NCBI Taxonomy" id="1121884"/>
    <lineage>
        <taxon>Bacteria</taxon>
        <taxon>Pseudomonadati</taxon>
        <taxon>Bacteroidota</taxon>
        <taxon>Chitinophagia</taxon>
        <taxon>Chitinophagales</taxon>
        <taxon>Chitinophagaceae</taxon>
        <taxon>Flavisolibacter</taxon>
    </lineage>
</organism>
<feature type="transmembrane region" description="Helical" evidence="1">
    <location>
        <begin position="214"/>
        <end position="237"/>
    </location>
</feature>
<keyword evidence="1" id="KW-0472">Membrane</keyword>
<feature type="transmembrane region" description="Helical" evidence="1">
    <location>
        <begin position="55"/>
        <end position="78"/>
    </location>
</feature>
<dbReference type="STRING" id="1121884.SAMN02745131_04206"/>